<feature type="domain" description="DUF8212" evidence="2">
    <location>
        <begin position="267"/>
        <end position="295"/>
    </location>
</feature>
<evidence type="ECO:0008006" key="5">
    <source>
        <dbReference type="Google" id="ProtNLM"/>
    </source>
</evidence>
<feature type="domain" description="Heterokaryon incompatibility" evidence="1">
    <location>
        <begin position="68"/>
        <end position="155"/>
    </location>
</feature>
<dbReference type="InterPro" id="IPR058525">
    <property type="entry name" value="DUF8212"/>
</dbReference>
<gene>
    <name evidence="3" type="ORF">PDIGIT_LOCUS9911</name>
</gene>
<reference evidence="3" key="1">
    <citation type="submission" date="2023-01" db="EMBL/GenBank/DDBJ databases">
        <authorList>
            <person name="Van Ghelder C."/>
            <person name="Rancurel C."/>
        </authorList>
    </citation>
    <scope>NUCLEOTIDE SEQUENCE</scope>
    <source>
        <strain evidence="3">CNCM I-4278</strain>
    </source>
</reference>
<dbReference type="OrthoDB" id="20872at2759"/>
<accession>A0A9W4UIW6</accession>
<evidence type="ECO:0000259" key="1">
    <source>
        <dbReference type="Pfam" id="PF06985"/>
    </source>
</evidence>
<evidence type="ECO:0000259" key="2">
    <source>
        <dbReference type="Pfam" id="PF26640"/>
    </source>
</evidence>
<name>A0A9W4UIW6_9PLEO</name>
<evidence type="ECO:0000313" key="3">
    <source>
        <dbReference type="EMBL" id="CAI6336805.1"/>
    </source>
</evidence>
<organism evidence="3 4">
    <name type="scientific">Periconia digitata</name>
    <dbReference type="NCBI Taxonomy" id="1303443"/>
    <lineage>
        <taxon>Eukaryota</taxon>
        <taxon>Fungi</taxon>
        <taxon>Dikarya</taxon>
        <taxon>Ascomycota</taxon>
        <taxon>Pezizomycotina</taxon>
        <taxon>Dothideomycetes</taxon>
        <taxon>Pleosporomycetidae</taxon>
        <taxon>Pleosporales</taxon>
        <taxon>Massarineae</taxon>
        <taxon>Periconiaceae</taxon>
        <taxon>Periconia</taxon>
    </lineage>
</organism>
<sequence length="594" mass="68487">MSEGYPMHGPFHPACLVSTLNCTLYTAVSASLLFTVTMRLLHIKGEAWSSEPLDISLCFHSGSEKLRYMILSHRWREDEVLYADITHPDPSVARRRSGFSKLENSCRLALQIGYEYAWLDTCCIDKSSSAELSEAINSMYRYYAESTICFAYLDDVEGNFSTLEASSWFSRGWTLQELIAPKEMYFYDRNWKSIGTKKSLATRLHSASSIHVDVIRDPSAMAQFGISQKMQWASRRETTREEDETYSLLGIFGVNMPPLYGEGRKSAFRRLQIEIMKSSSDHTIFAWQRRTNVNDMLASSTRDFLTSLYWPTSFSDYLLTFPPSGEPKLDYALTNAGFHIELPIASIPQRKDLVLAFLACRNSDSSSMVAIVLQKQDLHGVWTSYQRVCVAQCSTFSIPPDTMKELQPKRQKIWIPQGEDKGQDLTVSDSLMYIRLRHIDLKMFHYQWVTSLGHDRDALRQIWEVGDYSTVRRALFPIVVHETEQRFSGPSVPISTFAIGEVNDILWVFIGIQVHRDKAELQPECFKYPAGYAWRHYRNCFRFFFENEYTAATDLARRSTSYFNAPDGTLTITLSDNWNRISVWIANKRYQRQE</sequence>
<dbReference type="Pfam" id="PF26640">
    <property type="entry name" value="DUF8212"/>
    <property type="match status" value="1"/>
</dbReference>
<evidence type="ECO:0000313" key="4">
    <source>
        <dbReference type="Proteomes" id="UP001152607"/>
    </source>
</evidence>
<keyword evidence="4" id="KW-1185">Reference proteome</keyword>
<dbReference type="AlphaFoldDB" id="A0A9W4UIW6"/>
<dbReference type="Proteomes" id="UP001152607">
    <property type="component" value="Unassembled WGS sequence"/>
</dbReference>
<dbReference type="EMBL" id="CAOQHR010000007">
    <property type="protein sequence ID" value="CAI6336805.1"/>
    <property type="molecule type" value="Genomic_DNA"/>
</dbReference>
<dbReference type="InterPro" id="IPR010730">
    <property type="entry name" value="HET"/>
</dbReference>
<protein>
    <recommendedName>
        <fullName evidence="5">Heterokaryon incompatibility domain-containing protein</fullName>
    </recommendedName>
</protein>
<dbReference type="PANTHER" id="PTHR10622:SF10">
    <property type="entry name" value="HET DOMAIN-CONTAINING PROTEIN"/>
    <property type="match status" value="1"/>
</dbReference>
<dbReference type="PANTHER" id="PTHR10622">
    <property type="entry name" value="HET DOMAIN-CONTAINING PROTEIN"/>
    <property type="match status" value="1"/>
</dbReference>
<comment type="caution">
    <text evidence="3">The sequence shown here is derived from an EMBL/GenBank/DDBJ whole genome shotgun (WGS) entry which is preliminary data.</text>
</comment>
<proteinExistence type="predicted"/>
<dbReference type="Pfam" id="PF06985">
    <property type="entry name" value="HET"/>
    <property type="match status" value="1"/>
</dbReference>